<dbReference type="Proteomes" id="UP000234323">
    <property type="component" value="Unassembled WGS sequence"/>
</dbReference>
<dbReference type="EMBL" id="LLXI01002995">
    <property type="protein sequence ID" value="PKY58398.1"/>
    <property type="molecule type" value="Genomic_DNA"/>
</dbReference>
<evidence type="ECO:0000313" key="1">
    <source>
        <dbReference type="EMBL" id="PKY58398.1"/>
    </source>
</evidence>
<sequence>MSIFLKYEDLLKLYGIGWIEYWLPITAKYPQLSIEINANRLCSIIYVPNTGDFLPDYYEFCPNVPEAFKYK</sequence>
<comment type="caution">
    <text evidence="1">The sequence shown here is derived from an EMBL/GenBank/DDBJ whole genome shotgun (WGS) entry which is preliminary data.</text>
</comment>
<name>A0A2I1HHQ8_9GLOM</name>
<dbReference type="AlphaFoldDB" id="A0A2I1HHQ8"/>
<gene>
    <name evidence="1" type="ORF">RhiirA4_480285</name>
</gene>
<accession>A0A2I1HHQ8</accession>
<organism evidence="1 2">
    <name type="scientific">Rhizophagus irregularis</name>
    <dbReference type="NCBI Taxonomy" id="588596"/>
    <lineage>
        <taxon>Eukaryota</taxon>
        <taxon>Fungi</taxon>
        <taxon>Fungi incertae sedis</taxon>
        <taxon>Mucoromycota</taxon>
        <taxon>Glomeromycotina</taxon>
        <taxon>Glomeromycetes</taxon>
        <taxon>Glomerales</taxon>
        <taxon>Glomeraceae</taxon>
        <taxon>Rhizophagus</taxon>
    </lineage>
</organism>
<reference evidence="1 2" key="1">
    <citation type="submission" date="2015-10" db="EMBL/GenBank/DDBJ databases">
        <title>Genome analyses suggest a sexual origin of heterokaryosis in a supposedly ancient asexual fungus.</title>
        <authorList>
            <person name="Ropars J."/>
            <person name="Sedzielewska K."/>
            <person name="Noel J."/>
            <person name="Charron P."/>
            <person name="Farinelli L."/>
            <person name="Marton T."/>
            <person name="Kruger M."/>
            <person name="Pelin A."/>
            <person name="Brachmann A."/>
            <person name="Corradi N."/>
        </authorList>
    </citation>
    <scope>NUCLEOTIDE SEQUENCE [LARGE SCALE GENOMIC DNA]</scope>
    <source>
        <strain evidence="1 2">A4</strain>
    </source>
</reference>
<keyword evidence="2" id="KW-1185">Reference proteome</keyword>
<protein>
    <submittedName>
        <fullName evidence="1">Uncharacterized protein</fullName>
    </submittedName>
</protein>
<evidence type="ECO:0000313" key="2">
    <source>
        <dbReference type="Proteomes" id="UP000234323"/>
    </source>
</evidence>
<proteinExistence type="predicted"/>